<protein>
    <submittedName>
        <fullName evidence="1">Uncharacterized protein</fullName>
    </submittedName>
</protein>
<name>A0A1M5QAK6_9FLAO</name>
<accession>A0A1M5QAK6</accession>
<evidence type="ECO:0000313" key="1">
    <source>
        <dbReference type="EMBL" id="SHH11072.1"/>
    </source>
</evidence>
<dbReference type="AlphaFoldDB" id="A0A1M5QAK6"/>
<evidence type="ECO:0000313" key="2">
    <source>
        <dbReference type="Proteomes" id="UP000184020"/>
    </source>
</evidence>
<proteinExistence type="predicted"/>
<dbReference type="EMBL" id="FQWF01000015">
    <property type="protein sequence ID" value="SHH11072.1"/>
    <property type="molecule type" value="Genomic_DNA"/>
</dbReference>
<dbReference type="Proteomes" id="UP000184020">
    <property type="component" value="Unassembled WGS sequence"/>
</dbReference>
<dbReference type="RefSeq" id="WP_073021777.1">
    <property type="nucleotide sequence ID" value="NZ_FQWF01000015.1"/>
</dbReference>
<sequence>MNFSCFCKTKGEDKVAKILSVKLVEEKQTDETQSKSACDSINFKAAAKNMGKENENINK</sequence>
<keyword evidence="2" id="KW-1185">Reference proteome</keyword>
<organism evidence="1 2">
    <name type="scientific">Flavobacterium micromati</name>
    <dbReference type="NCBI Taxonomy" id="229205"/>
    <lineage>
        <taxon>Bacteria</taxon>
        <taxon>Pseudomonadati</taxon>
        <taxon>Bacteroidota</taxon>
        <taxon>Flavobacteriia</taxon>
        <taxon>Flavobacteriales</taxon>
        <taxon>Flavobacteriaceae</taxon>
        <taxon>Flavobacterium</taxon>
    </lineage>
</organism>
<gene>
    <name evidence="1" type="ORF">SAMN05444372_11544</name>
</gene>
<reference evidence="2" key="1">
    <citation type="submission" date="2016-11" db="EMBL/GenBank/DDBJ databases">
        <authorList>
            <person name="Varghese N."/>
            <person name="Submissions S."/>
        </authorList>
    </citation>
    <scope>NUCLEOTIDE SEQUENCE [LARGE SCALE GENOMIC DNA]</scope>
    <source>
        <strain evidence="2">DSM 17659</strain>
    </source>
</reference>